<dbReference type="HOGENOM" id="CLU_2205782_0_0_7"/>
<dbReference type="AlphaFoldDB" id="E1QGX7"/>
<keyword evidence="2" id="KW-1185">Reference proteome</keyword>
<accession>E1QGX7</accession>
<gene>
    <name evidence="1" type="ordered locus">Deba_1452</name>
</gene>
<reference evidence="1 2" key="1">
    <citation type="journal article" date="2010" name="Stand. Genomic Sci.">
        <title>Complete genome sequence of Desulfarculus baarsii type strain (2st14).</title>
        <authorList>
            <person name="Sun H."/>
            <person name="Spring S."/>
            <person name="Lapidus A."/>
            <person name="Davenport K."/>
            <person name="Del Rio T.G."/>
            <person name="Tice H."/>
            <person name="Nolan M."/>
            <person name="Copeland A."/>
            <person name="Cheng J.F."/>
            <person name="Lucas S."/>
            <person name="Tapia R."/>
            <person name="Goodwin L."/>
            <person name="Pitluck S."/>
            <person name="Ivanova N."/>
            <person name="Pagani I."/>
            <person name="Mavromatis K."/>
            <person name="Ovchinnikova G."/>
            <person name="Pati A."/>
            <person name="Chen A."/>
            <person name="Palaniappan K."/>
            <person name="Hauser L."/>
            <person name="Chang Y.J."/>
            <person name="Jeffries C.D."/>
            <person name="Detter J.C."/>
            <person name="Han C."/>
            <person name="Rohde M."/>
            <person name="Brambilla E."/>
            <person name="Goker M."/>
            <person name="Woyke T."/>
            <person name="Bristow J."/>
            <person name="Eisen J.A."/>
            <person name="Markowitz V."/>
            <person name="Hugenholtz P."/>
            <person name="Kyrpides N.C."/>
            <person name="Klenk H.P."/>
            <person name="Land M."/>
        </authorList>
    </citation>
    <scope>NUCLEOTIDE SEQUENCE [LARGE SCALE GENOMIC DNA]</scope>
    <source>
        <strain evidence="2">ATCC 33931 / DSM 2075 / LMG 7858 / VKM B-1802 / 2st14</strain>
    </source>
</reference>
<dbReference type="Proteomes" id="UP000009047">
    <property type="component" value="Chromosome"/>
</dbReference>
<dbReference type="EMBL" id="CP002085">
    <property type="protein sequence ID" value="ADK84820.1"/>
    <property type="molecule type" value="Genomic_DNA"/>
</dbReference>
<evidence type="ECO:0000313" key="1">
    <source>
        <dbReference type="EMBL" id="ADK84820.1"/>
    </source>
</evidence>
<evidence type="ECO:0000313" key="2">
    <source>
        <dbReference type="Proteomes" id="UP000009047"/>
    </source>
</evidence>
<dbReference type="KEGG" id="dbr:Deba_1452"/>
<proteinExistence type="predicted"/>
<dbReference type="RefSeq" id="WP_013258273.1">
    <property type="nucleotide sequence ID" value="NC_014365.1"/>
</dbReference>
<protein>
    <submittedName>
        <fullName evidence="1">Uncharacterized protein</fullName>
    </submittedName>
</protein>
<name>E1QGX7_DESB2</name>
<sequence length="107" mass="11748">MTLDNPYRPFLDQIALTTSQLEQLKRQNAQGRIFQPADLQAVLHQARATVGQLAAFLGIDQPDLSDQAVDQAGLAVYDQAMEACMAITRLSLDMARLHGPSYLVGHI</sequence>
<organism evidence="1 2">
    <name type="scientific">Desulfarculus baarsii (strain ATCC 33931 / DSM 2075 / LMG 7858 / VKM B-1802 / 2st14)</name>
    <dbReference type="NCBI Taxonomy" id="644282"/>
    <lineage>
        <taxon>Bacteria</taxon>
        <taxon>Pseudomonadati</taxon>
        <taxon>Thermodesulfobacteriota</taxon>
        <taxon>Desulfarculia</taxon>
        <taxon>Desulfarculales</taxon>
        <taxon>Desulfarculaceae</taxon>
        <taxon>Desulfarculus</taxon>
    </lineage>
</organism>